<evidence type="ECO:0000313" key="2">
    <source>
        <dbReference type="EMBL" id="ONI10121.1"/>
    </source>
</evidence>
<accession>A0A251PEV1</accession>
<evidence type="ECO:0000313" key="3">
    <source>
        <dbReference type="Proteomes" id="UP000006882"/>
    </source>
</evidence>
<protein>
    <submittedName>
        <fullName evidence="2">Uncharacterized protein</fullName>
    </submittedName>
</protein>
<proteinExistence type="predicted"/>
<feature type="region of interest" description="Disordered" evidence="1">
    <location>
        <begin position="1"/>
        <end position="26"/>
    </location>
</feature>
<dbReference type="EMBL" id="CM007654">
    <property type="protein sequence ID" value="ONI10121.1"/>
    <property type="molecule type" value="Genomic_DNA"/>
</dbReference>
<keyword evidence="3" id="KW-1185">Reference proteome</keyword>
<sequence length="85" mass="9355">MSACLRGQPDNSECPDTTGLHKGSLSPQVRSGLLFEMSKEKQRKKPKANVRKTHSCLLALPSCLLPLLPCYIHPQSSNPLDRGNK</sequence>
<gene>
    <name evidence="2" type="ORF">PRUPE_4G028500</name>
</gene>
<name>A0A251PEV1_PRUPE</name>
<reference evidence="2 3" key="1">
    <citation type="journal article" date="2013" name="Nat. Genet.">
        <title>The high-quality draft genome of peach (Prunus persica) identifies unique patterns of genetic diversity, domestication and genome evolution.</title>
        <authorList>
            <consortium name="International Peach Genome Initiative"/>
            <person name="Verde I."/>
            <person name="Abbott A.G."/>
            <person name="Scalabrin S."/>
            <person name="Jung S."/>
            <person name="Shu S."/>
            <person name="Marroni F."/>
            <person name="Zhebentyayeva T."/>
            <person name="Dettori M.T."/>
            <person name="Grimwood J."/>
            <person name="Cattonaro F."/>
            <person name="Zuccolo A."/>
            <person name="Rossini L."/>
            <person name="Jenkins J."/>
            <person name="Vendramin E."/>
            <person name="Meisel L.A."/>
            <person name="Decroocq V."/>
            <person name="Sosinski B."/>
            <person name="Prochnik S."/>
            <person name="Mitros T."/>
            <person name="Policriti A."/>
            <person name="Cipriani G."/>
            <person name="Dondini L."/>
            <person name="Ficklin S."/>
            <person name="Goodstein D.M."/>
            <person name="Xuan P."/>
            <person name="Del Fabbro C."/>
            <person name="Aramini V."/>
            <person name="Copetti D."/>
            <person name="Gonzalez S."/>
            <person name="Horner D.S."/>
            <person name="Falchi R."/>
            <person name="Lucas S."/>
            <person name="Mica E."/>
            <person name="Maldonado J."/>
            <person name="Lazzari B."/>
            <person name="Bielenberg D."/>
            <person name="Pirona R."/>
            <person name="Miculan M."/>
            <person name="Barakat A."/>
            <person name="Testolin R."/>
            <person name="Stella A."/>
            <person name="Tartarini S."/>
            <person name="Tonutti P."/>
            <person name="Arus P."/>
            <person name="Orellana A."/>
            <person name="Wells C."/>
            <person name="Main D."/>
            <person name="Vizzotto G."/>
            <person name="Silva H."/>
            <person name="Salamini F."/>
            <person name="Schmutz J."/>
            <person name="Morgante M."/>
            <person name="Rokhsar D.S."/>
        </authorList>
    </citation>
    <scope>NUCLEOTIDE SEQUENCE [LARGE SCALE GENOMIC DNA]</scope>
    <source>
        <strain evidence="3">cv. Nemared</strain>
    </source>
</reference>
<evidence type="ECO:0000256" key="1">
    <source>
        <dbReference type="SAM" id="MobiDB-lite"/>
    </source>
</evidence>
<dbReference type="AlphaFoldDB" id="A0A251PEV1"/>
<dbReference type="Proteomes" id="UP000006882">
    <property type="component" value="Chromosome G4"/>
</dbReference>
<organism evidence="2 3">
    <name type="scientific">Prunus persica</name>
    <name type="common">Peach</name>
    <name type="synonym">Amygdalus persica</name>
    <dbReference type="NCBI Taxonomy" id="3760"/>
    <lineage>
        <taxon>Eukaryota</taxon>
        <taxon>Viridiplantae</taxon>
        <taxon>Streptophyta</taxon>
        <taxon>Embryophyta</taxon>
        <taxon>Tracheophyta</taxon>
        <taxon>Spermatophyta</taxon>
        <taxon>Magnoliopsida</taxon>
        <taxon>eudicotyledons</taxon>
        <taxon>Gunneridae</taxon>
        <taxon>Pentapetalae</taxon>
        <taxon>rosids</taxon>
        <taxon>fabids</taxon>
        <taxon>Rosales</taxon>
        <taxon>Rosaceae</taxon>
        <taxon>Amygdaloideae</taxon>
        <taxon>Amygdaleae</taxon>
        <taxon>Prunus</taxon>
    </lineage>
</organism>
<dbReference type="Gramene" id="ONI10121">
    <property type="protein sequence ID" value="ONI10121"/>
    <property type="gene ID" value="PRUPE_4G028500"/>
</dbReference>